<dbReference type="PANTHER" id="PTHR34298:SF2">
    <property type="entry name" value="SEGREGATION AND CONDENSATION PROTEIN B"/>
    <property type="match status" value="1"/>
</dbReference>
<dbReference type="SUPFAM" id="SSF46785">
    <property type="entry name" value="Winged helix' DNA-binding domain"/>
    <property type="match status" value="2"/>
</dbReference>
<keyword evidence="4 5" id="KW-0131">Cell cycle</keyword>
<dbReference type="GO" id="GO:0051304">
    <property type="term" value="P:chromosome separation"/>
    <property type="evidence" value="ECO:0007669"/>
    <property type="project" value="InterPro"/>
</dbReference>
<evidence type="ECO:0000313" key="6">
    <source>
        <dbReference type="EMBL" id="EEW37752.1"/>
    </source>
</evidence>
<dbReference type="NCBIfam" id="TIGR00281">
    <property type="entry name" value="SMC-Scp complex subunit ScpB"/>
    <property type="match status" value="1"/>
</dbReference>
<accession>C8NF43</accession>
<comment type="caution">
    <text evidence="6">The sequence shown here is derived from an EMBL/GenBank/DDBJ whole genome shotgun (WGS) entry which is preliminary data.</text>
</comment>
<dbReference type="Proteomes" id="UP000005926">
    <property type="component" value="Unassembled WGS sequence"/>
</dbReference>
<dbReference type="InterPro" id="IPR005234">
    <property type="entry name" value="ScpB_csome_segregation"/>
</dbReference>
<evidence type="ECO:0000313" key="7">
    <source>
        <dbReference type="Proteomes" id="UP000005926"/>
    </source>
</evidence>
<evidence type="ECO:0000256" key="5">
    <source>
        <dbReference type="HAMAP-Rule" id="MF_01804"/>
    </source>
</evidence>
<reference evidence="6 7" key="1">
    <citation type="submission" date="2009-08" db="EMBL/GenBank/DDBJ databases">
        <authorList>
            <person name="Muzny D."/>
            <person name="Qin X."/>
            <person name="Deng J."/>
            <person name="Jiang H."/>
            <person name="Liu Y."/>
            <person name="Qu J."/>
            <person name="Song X.-Z."/>
            <person name="Zhang L."/>
            <person name="Thornton R."/>
            <person name="Coyle M."/>
            <person name="Francisco L."/>
            <person name="Jackson L."/>
            <person name="Javaid M."/>
            <person name="Korchina V."/>
            <person name="Kovar C."/>
            <person name="Mata R."/>
            <person name="Mathew T."/>
            <person name="Ngo R."/>
            <person name="Nguyen L."/>
            <person name="Nguyen N."/>
            <person name="Okwuonu G."/>
            <person name="Ongeri F."/>
            <person name="Pham C."/>
            <person name="Simmons D."/>
            <person name="Wilczek-Boney K."/>
            <person name="Hale W."/>
            <person name="Jakkamsetti A."/>
            <person name="Pham P."/>
            <person name="Ruth R."/>
            <person name="San Lucas F."/>
            <person name="Warren J."/>
            <person name="Zhang J."/>
            <person name="Zhao Z."/>
            <person name="Zhou C."/>
            <person name="Zhu D."/>
            <person name="Lee S."/>
            <person name="Bess C."/>
            <person name="Blankenburg K."/>
            <person name="Forbes L."/>
            <person name="Fu Q."/>
            <person name="Gubbala S."/>
            <person name="Hirani K."/>
            <person name="Jayaseelan J.C."/>
            <person name="Lara F."/>
            <person name="Munidasa M."/>
            <person name="Palculict T."/>
            <person name="Patil S."/>
            <person name="Pu L.-L."/>
            <person name="Saada N."/>
            <person name="Tang L."/>
            <person name="Weissenberger G."/>
            <person name="Zhu Y."/>
            <person name="Hemphill L."/>
            <person name="Shang Y."/>
            <person name="Youmans B."/>
            <person name="Ayvaz T."/>
            <person name="Ross M."/>
            <person name="Santibanez J."/>
            <person name="Aqrawi P."/>
            <person name="Gross S."/>
            <person name="Joshi V."/>
            <person name="Fowler G."/>
            <person name="Nazareth L."/>
            <person name="Reid J."/>
            <person name="Worley K."/>
            <person name="Petrosino J."/>
            <person name="Highlander S."/>
            <person name="Gibbs R."/>
        </authorList>
    </citation>
    <scope>NUCLEOTIDE SEQUENCE [LARGE SCALE GENOMIC DNA]</scope>
    <source>
        <strain evidence="6 7">ATCC 49175</strain>
    </source>
</reference>
<name>C8NF43_9LACT</name>
<dbReference type="PANTHER" id="PTHR34298">
    <property type="entry name" value="SEGREGATION AND CONDENSATION PROTEIN B"/>
    <property type="match status" value="1"/>
</dbReference>
<dbReference type="GO" id="GO:0051301">
    <property type="term" value="P:cell division"/>
    <property type="evidence" value="ECO:0007669"/>
    <property type="project" value="UniProtKB-KW"/>
</dbReference>
<gene>
    <name evidence="5 6" type="primary">scpB</name>
    <name evidence="6" type="ORF">HMPREF0444_0538</name>
</gene>
<dbReference type="EMBL" id="ACKZ01000012">
    <property type="protein sequence ID" value="EEW37752.1"/>
    <property type="molecule type" value="Genomic_DNA"/>
</dbReference>
<proteinExistence type="inferred from homology"/>
<protein>
    <recommendedName>
        <fullName evidence="5">Segregation and condensation protein B</fullName>
    </recommendedName>
</protein>
<organism evidence="6 7">
    <name type="scientific">Granulicatella adiacens ATCC 49175</name>
    <dbReference type="NCBI Taxonomy" id="638301"/>
    <lineage>
        <taxon>Bacteria</taxon>
        <taxon>Bacillati</taxon>
        <taxon>Bacillota</taxon>
        <taxon>Bacilli</taxon>
        <taxon>Lactobacillales</taxon>
        <taxon>Carnobacteriaceae</taxon>
        <taxon>Granulicatella</taxon>
    </lineage>
</organism>
<dbReference type="AlphaFoldDB" id="C8NF43"/>
<dbReference type="InterPro" id="IPR036390">
    <property type="entry name" value="WH_DNA-bd_sf"/>
</dbReference>
<sequence length="206" mass="23411">MTNYISVLEGLLFVAGDDGITLEEASYILELERSAVRQLLDELKKRLEDENSGLELLLTASHYKLVTKASLKSYIEKYAVSPYSSQLSQASLETLAIIAYKQPVTRVDIESIRGVQSSGSIQKLLLRDLIEEAGRLETPGRPKLYKTTAYFMDYFGLESLDALPDASDLFDLDSEEANQLFRDNHDLFEELEIRSKEHHEVEEEKE</sequence>
<dbReference type="GO" id="GO:0006260">
    <property type="term" value="P:DNA replication"/>
    <property type="evidence" value="ECO:0007669"/>
    <property type="project" value="UniProtKB-UniRule"/>
</dbReference>
<dbReference type="Gene3D" id="1.10.10.10">
    <property type="entry name" value="Winged helix-like DNA-binding domain superfamily/Winged helix DNA-binding domain"/>
    <property type="match status" value="2"/>
</dbReference>
<dbReference type="InterPro" id="IPR036388">
    <property type="entry name" value="WH-like_DNA-bd_sf"/>
</dbReference>
<evidence type="ECO:0000256" key="2">
    <source>
        <dbReference type="ARBA" id="ARBA00022618"/>
    </source>
</evidence>
<keyword evidence="1 5" id="KW-0963">Cytoplasm</keyword>
<comment type="similarity">
    <text evidence="5">Belongs to the ScpB family.</text>
</comment>
<evidence type="ECO:0000256" key="4">
    <source>
        <dbReference type="ARBA" id="ARBA00023306"/>
    </source>
</evidence>
<dbReference type="RefSeq" id="WP_005605719.1">
    <property type="nucleotide sequence ID" value="NZ_CP102283.1"/>
</dbReference>
<comment type="subunit">
    <text evidence="5">Homodimer. Homodimerization may be required to stabilize the binding of ScpA to the Smc head domains. Component of a cohesin-like complex composed of ScpA, ScpB and the Smc homodimer, in which ScpA and ScpB bind to the head domain of Smc. The presence of the three proteins is required for the association of the complex with DNA.</text>
</comment>
<evidence type="ECO:0000256" key="3">
    <source>
        <dbReference type="ARBA" id="ARBA00022829"/>
    </source>
</evidence>
<dbReference type="GeneID" id="78413129"/>
<dbReference type="PIRSF" id="PIRSF019345">
    <property type="entry name" value="ScpB"/>
    <property type="match status" value="1"/>
</dbReference>
<comment type="subcellular location">
    <subcellularLocation>
        <location evidence="5">Cytoplasm</location>
    </subcellularLocation>
    <text evidence="5">Associated with two foci at the outer edges of the nucleoid region in young cells, and at four foci within both cell halves in older cells.</text>
</comment>
<keyword evidence="3 5" id="KW-0159">Chromosome partition</keyword>
<evidence type="ECO:0000256" key="1">
    <source>
        <dbReference type="ARBA" id="ARBA00022490"/>
    </source>
</evidence>
<keyword evidence="2 5" id="KW-0132">Cell division</keyword>
<keyword evidence="7" id="KW-1185">Reference proteome</keyword>
<dbReference type="HAMAP" id="MF_01804">
    <property type="entry name" value="ScpB"/>
    <property type="match status" value="1"/>
</dbReference>
<dbReference type="Pfam" id="PF04079">
    <property type="entry name" value="SMC_ScpB"/>
    <property type="match status" value="1"/>
</dbReference>
<comment type="function">
    <text evidence="5">Participates in chromosomal partition during cell division. May act via the formation of a condensin-like complex containing Smc and ScpA that pull DNA away from mid-cell into both cell halves.</text>
</comment>
<dbReference type="STRING" id="638301.HMPREF0444_0538"/>
<dbReference type="eggNOG" id="COG1386">
    <property type="taxonomic scope" value="Bacteria"/>
</dbReference>
<dbReference type="GO" id="GO:0005737">
    <property type="term" value="C:cytoplasm"/>
    <property type="evidence" value="ECO:0007669"/>
    <property type="project" value="UniProtKB-SubCell"/>
</dbReference>
<dbReference type="HOGENOM" id="CLU_045647_5_3_9"/>